<sequence length="22" mass="2829">MYFNFISYKTFLIVQQLTRFRL</sequence>
<name>A0A161M316_TRIIF</name>
<proteinExistence type="predicted"/>
<dbReference type="AlphaFoldDB" id="A0A161M316"/>
<dbReference type="EMBL" id="GEMB01006313">
    <property type="protein sequence ID" value="JAR97023.1"/>
    <property type="molecule type" value="Transcribed_RNA"/>
</dbReference>
<organism evidence="1">
    <name type="scientific">Triatoma infestans</name>
    <name type="common">Assassin bug</name>
    <dbReference type="NCBI Taxonomy" id="30076"/>
    <lineage>
        <taxon>Eukaryota</taxon>
        <taxon>Metazoa</taxon>
        <taxon>Ecdysozoa</taxon>
        <taxon>Arthropoda</taxon>
        <taxon>Hexapoda</taxon>
        <taxon>Insecta</taxon>
        <taxon>Pterygota</taxon>
        <taxon>Neoptera</taxon>
        <taxon>Paraneoptera</taxon>
        <taxon>Hemiptera</taxon>
        <taxon>Heteroptera</taxon>
        <taxon>Panheteroptera</taxon>
        <taxon>Cimicomorpha</taxon>
        <taxon>Reduviidae</taxon>
        <taxon>Triatominae</taxon>
        <taxon>Triatoma</taxon>
    </lineage>
</organism>
<reference evidence="1" key="1">
    <citation type="submission" date="2016-04" db="EMBL/GenBank/DDBJ databases">
        <authorList>
            <person name="Calderon-Fernandez G.M.Sr."/>
        </authorList>
    </citation>
    <scope>NUCLEOTIDE SEQUENCE</scope>
    <source>
        <strain evidence="1">Int1</strain>
        <tissue evidence="1">Integument</tissue>
    </source>
</reference>
<protein>
    <submittedName>
        <fullName evidence="1">Nucleoporin kDa37</fullName>
    </submittedName>
</protein>
<accession>A0A161M316</accession>
<reference evidence="1" key="2">
    <citation type="journal article" date="2017" name="J. Med. Entomol.">
        <title>Transcriptome Analysis of the Triatoma infestans (Hemiptera: Reduviidae) Integument.</title>
        <authorList>
            <person name="Calderon-Fernandez G.M."/>
            <person name="Moriconi D.E."/>
            <person name="Dulbecco A.B."/>
            <person name="Juarez M.P."/>
        </authorList>
    </citation>
    <scope>NUCLEOTIDE SEQUENCE</scope>
    <source>
        <strain evidence="1">Int1</strain>
        <tissue evidence="1">Integument</tissue>
    </source>
</reference>
<evidence type="ECO:0000313" key="1">
    <source>
        <dbReference type="EMBL" id="JAR97023.1"/>
    </source>
</evidence>